<dbReference type="SMART" id="SM00647">
    <property type="entry name" value="IBR"/>
    <property type="match status" value="2"/>
</dbReference>
<dbReference type="InterPro" id="IPR044066">
    <property type="entry name" value="TRIAD_supradom"/>
</dbReference>
<dbReference type="CDD" id="cd22584">
    <property type="entry name" value="Rcat_RBR_unk"/>
    <property type="match status" value="1"/>
</dbReference>
<sequence>KPNKEVCIICFDDIDSDLMLSVDQCGHRFCLNCVKHHIESKLLDGTIPNCPQHRCKSQLTIERCGKLLTLKMSLMWKQRIKEDLTPFTERVYCPYPRCSYLMSKTELSSSCESVGFRTCFKCNGSFCIHCKVPWHSMLSCTDYKKSRRLNDDGELIEILAKKLQWRQCVKCQQMIQRSDGCGRITCRCGHVFCYDCGADWYGLFHKGCYSRLEHRISV</sequence>
<dbReference type="PROSITE" id="PS50089">
    <property type="entry name" value="ZF_RING_2"/>
    <property type="match status" value="1"/>
</dbReference>
<dbReference type="GO" id="GO:0008270">
    <property type="term" value="F:zinc ion binding"/>
    <property type="evidence" value="ECO:0007669"/>
    <property type="project" value="UniProtKB-KW"/>
</dbReference>
<evidence type="ECO:0000256" key="5">
    <source>
        <dbReference type="ARBA" id="ARBA00005884"/>
    </source>
</evidence>
<proteinExistence type="inferred from homology"/>
<evidence type="ECO:0000256" key="2">
    <source>
        <dbReference type="ARBA" id="ARBA00001947"/>
    </source>
</evidence>
<dbReference type="AlphaFoldDB" id="A0AAU9SV42"/>
<evidence type="ECO:0000256" key="9">
    <source>
        <dbReference type="ARBA" id="ARBA00022737"/>
    </source>
</evidence>
<dbReference type="EMBL" id="OU466862">
    <property type="protein sequence ID" value="CAH2071623.1"/>
    <property type="molecule type" value="Genomic_DNA"/>
</dbReference>
<dbReference type="EC" id="2.3.2.31" evidence="6"/>
<organism evidence="16 17">
    <name type="scientific">Thlaspi arvense</name>
    <name type="common">Field penny-cress</name>
    <dbReference type="NCBI Taxonomy" id="13288"/>
    <lineage>
        <taxon>Eukaryota</taxon>
        <taxon>Viridiplantae</taxon>
        <taxon>Streptophyta</taxon>
        <taxon>Embryophyta</taxon>
        <taxon>Tracheophyta</taxon>
        <taxon>Spermatophyta</taxon>
        <taxon>Magnoliopsida</taxon>
        <taxon>eudicotyledons</taxon>
        <taxon>Gunneridae</taxon>
        <taxon>Pentapetalae</taxon>
        <taxon>rosids</taxon>
        <taxon>malvids</taxon>
        <taxon>Brassicales</taxon>
        <taxon>Brassicaceae</taxon>
        <taxon>Thlaspideae</taxon>
        <taxon>Thlaspi</taxon>
    </lineage>
</organism>
<name>A0AAU9SV42_THLAR</name>
<feature type="non-terminal residue" evidence="16">
    <location>
        <position position="218"/>
    </location>
</feature>
<comment type="catalytic activity">
    <reaction evidence="1">
        <text>[E2 ubiquitin-conjugating enzyme]-S-ubiquitinyl-L-cysteine + [acceptor protein]-L-lysine = [E2 ubiquitin-conjugating enzyme]-L-cysteine + [acceptor protein]-N(6)-ubiquitinyl-L-lysine.</text>
        <dbReference type="EC" id="2.3.2.31"/>
    </reaction>
</comment>
<dbReference type="PROSITE" id="PS00518">
    <property type="entry name" value="ZF_RING_1"/>
    <property type="match status" value="1"/>
</dbReference>
<dbReference type="SUPFAM" id="SSF57850">
    <property type="entry name" value="RING/U-box"/>
    <property type="match status" value="3"/>
</dbReference>
<dbReference type="InterPro" id="IPR017907">
    <property type="entry name" value="Znf_RING_CS"/>
</dbReference>
<evidence type="ECO:0000313" key="16">
    <source>
        <dbReference type="EMBL" id="CAH2071623.1"/>
    </source>
</evidence>
<evidence type="ECO:0000256" key="3">
    <source>
        <dbReference type="ARBA" id="ARBA00003976"/>
    </source>
</evidence>
<gene>
    <name evidence="16" type="ORF">TAV2_LOCUS21255</name>
</gene>
<comment type="function">
    <text evidence="3">Might act as an E3 ubiquitin-protein ligase, or as part of E3 complex, which accepts ubiquitin from specific E2 ubiquitin-conjugating enzymes and then transfers it to substrates.</text>
</comment>
<dbReference type="InterPro" id="IPR018957">
    <property type="entry name" value="Znf_C3HC4_RING-type"/>
</dbReference>
<dbReference type="Proteomes" id="UP000836841">
    <property type="component" value="Chromosome 6"/>
</dbReference>
<feature type="non-terminal residue" evidence="16">
    <location>
        <position position="1"/>
    </location>
</feature>
<dbReference type="Pfam" id="PF01485">
    <property type="entry name" value="IBR"/>
    <property type="match status" value="2"/>
</dbReference>
<evidence type="ECO:0000313" key="17">
    <source>
        <dbReference type="Proteomes" id="UP000836841"/>
    </source>
</evidence>
<keyword evidence="9" id="KW-0677">Repeat</keyword>
<evidence type="ECO:0000256" key="7">
    <source>
        <dbReference type="ARBA" id="ARBA00022679"/>
    </source>
</evidence>
<comment type="similarity">
    <text evidence="5">Belongs to the RBR family. Ariadne subfamily.</text>
</comment>
<dbReference type="GO" id="GO:0061630">
    <property type="term" value="F:ubiquitin protein ligase activity"/>
    <property type="evidence" value="ECO:0007669"/>
    <property type="project" value="UniProtKB-EC"/>
</dbReference>
<evidence type="ECO:0000256" key="8">
    <source>
        <dbReference type="ARBA" id="ARBA00022723"/>
    </source>
</evidence>
<accession>A0AAU9SV42</accession>
<feature type="domain" description="RING-type" evidence="14">
    <location>
        <begin position="7"/>
        <end position="54"/>
    </location>
</feature>
<keyword evidence="12" id="KW-0862">Zinc</keyword>
<keyword evidence="11" id="KW-0833">Ubl conjugation pathway</keyword>
<keyword evidence="17" id="KW-1185">Reference proteome</keyword>
<evidence type="ECO:0000256" key="10">
    <source>
        <dbReference type="ARBA" id="ARBA00022771"/>
    </source>
</evidence>
<dbReference type="SMART" id="SM00184">
    <property type="entry name" value="RING"/>
    <property type="match status" value="2"/>
</dbReference>
<reference evidence="16 17" key="1">
    <citation type="submission" date="2022-03" db="EMBL/GenBank/DDBJ databases">
        <authorList>
            <person name="Nunn A."/>
            <person name="Chopra R."/>
            <person name="Nunn A."/>
            <person name="Contreras Garrido A."/>
        </authorList>
    </citation>
    <scope>NUCLEOTIDE SEQUENCE [LARGE SCALE GENOMIC DNA]</scope>
</reference>
<evidence type="ECO:0000256" key="11">
    <source>
        <dbReference type="ARBA" id="ARBA00022786"/>
    </source>
</evidence>
<evidence type="ECO:0000256" key="4">
    <source>
        <dbReference type="ARBA" id="ARBA00004906"/>
    </source>
</evidence>
<dbReference type="FunFam" id="3.30.40.10:FF:000230">
    <property type="entry name" value="RBR-type E3 ubiquitin transferase"/>
    <property type="match status" value="1"/>
</dbReference>
<evidence type="ECO:0000259" key="15">
    <source>
        <dbReference type="PROSITE" id="PS51873"/>
    </source>
</evidence>
<dbReference type="Pfam" id="PF00097">
    <property type="entry name" value="zf-C3HC4"/>
    <property type="match status" value="1"/>
</dbReference>
<feature type="domain" description="RING-type" evidence="15">
    <location>
        <begin position="3"/>
        <end position="212"/>
    </location>
</feature>
<dbReference type="Gene3D" id="3.30.40.10">
    <property type="entry name" value="Zinc/RING finger domain, C3HC4 (zinc finger)"/>
    <property type="match status" value="1"/>
</dbReference>
<evidence type="ECO:0000256" key="6">
    <source>
        <dbReference type="ARBA" id="ARBA00012251"/>
    </source>
</evidence>
<dbReference type="InterPro" id="IPR001841">
    <property type="entry name" value="Znf_RING"/>
</dbReference>
<keyword evidence="10 13" id="KW-0863">Zinc-finger</keyword>
<evidence type="ECO:0000259" key="14">
    <source>
        <dbReference type="PROSITE" id="PS50089"/>
    </source>
</evidence>
<dbReference type="Gene3D" id="1.20.120.1750">
    <property type="match status" value="1"/>
</dbReference>
<dbReference type="GO" id="GO:0016567">
    <property type="term" value="P:protein ubiquitination"/>
    <property type="evidence" value="ECO:0007669"/>
    <property type="project" value="InterPro"/>
</dbReference>
<keyword evidence="7" id="KW-0808">Transferase</keyword>
<comment type="cofactor">
    <cofactor evidence="2">
        <name>Zn(2+)</name>
        <dbReference type="ChEBI" id="CHEBI:29105"/>
    </cofactor>
</comment>
<evidence type="ECO:0000256" key="13">
    <source>
        <dbReference type="PROSITE-ProRule" id="PRU00175"/>
    </source>
</evidence>
<comment type="pathway">
    <text evidence="4">Protein modification; protein ubiquitination.</text>
</comment>
<dbReference type="PANTHER" id="PTHR11685">
    <property type="entry name" value="RBR FAMILY RING FINGER AND IBR DOMAIN-CONTAINING"/>
    <property type="match status" value="1"/>
</dbReference>
<dbReference type="CDD" id="cd22582">
    <property type="entry name" value="BRcat_RBR_unk"/>
    <property type="match status" value="1"/>
</dbReference>
<protein>
    <recommendedName>
        <fullName evidence="6">RBR-type E3 ubiquitin transferase</fullName>
        <ecNumber evidence="6">2.3.2.31</ecNumber>
    </recommendedName>
</protein>
<dbReference type="PROSITE" id="PS51873">
    <property type="entry name" value="TRIAD"/>
    <property type="match status" value="1"/>
</dbReference>
<keyword evidence="8" id="KW-0479">Metal-binding</keyword>
<evidence type="ECO:0000256" key="12">
    <source>
        <dbReference type="ARBA" id="ARBA00022833"/>
    </source>
</evidence>
<dbReference type="InterPro" id="IPR031127">
    <property type="entry name" value="E3_UB_ligase_RBR"/>
</dbReference>
<dbReference type="InterPro" id="IPR002867">
    <property type="entry name" value="IBR_dom"/>
</dbReference>
<evidence type="ECO:0000256" key="1">
    <source>
        <dbReference type="ARBA" id="ARBA00001798"/>
    </source>
</evidence>
<dbReference type="InterPro" id="IPR013083">
    <property type="entry name" value="Znf_RING/FYVE/PHD"/>
</dbReference>